<evidence type="ECO:0000256" key="9">
    <source>
        <dbReference type="ARBA" id="ARBA00022837"/>
    </source>
</evidence>
<evidence type="ECO:0000256" key="6">
    <source>
        <dbReference type="ARBA" id="ARBA00022490"/>
    </source>
</evidence>
<evidence type="ECO:0000256" key="3">
    <source>
        <dbReference type="ARBA" id="ARBA00004496"/>
    </source>
</evidence>
<dbReference type="CDD" id="cd04047">
    <property type="entry name" value="C2B_Copine"/>
    <property type="match status" value="1"/>
</dbReference>
<keyword evidence="8" id="KW-0677">Repeat</keyword>
<dbReference type="InterPro" id="IPR000008">
    <property type="entry name" value="C2_dom"/>
</dbReference>
<evidence type="ECO:0000256" key="1">
    <source>
        <dbReference type="ARBA" id="ARBA00004123"/>
    </source>
</evidence>
<dbReference type="PANTHER" id="PTHR10857:SF3">
    <property type="entry name" value="COPINE-2"/>
    <property type="match status" value="1"/>
</dbReference>
<evidence type="ECO:0000256" key="7">
    <source>
        <dbReference type="ARBA" id="ARBA00022723"/>
    </source>
</evidence>
<keyword evidence="7" id="KW-0479">Metal-binding</keyword>
<comment type="similarity">
    <text evidence="4">Belongs to the copine family.</text>
</comment>
<dbReference type="SUPFAM" id="SSF49562">
    <property type="entry name" value="C2 domain (Calcium/lipid-binding domain, CaLB)"/>
    <property type="match status" value="2"/>
</dbReference>
<reference evidence="16" key="1">
    <citation type="submission" date="2025-08" db="UniProtKB">
        <authorList>
            <consortium name="Ensembl"/>
        </authorList>
    </citation>
    <scope>IDENTIFICATION</scope>
</reference>
<dbReference type="CDD" id="cd04048">
    <property type="entry name" value="C2A_Copine"/>
    <property type="match status" value="1"/>
</dbReference>
<evidence type="ECO:0000256" key="5">
    <source>
        <dbReference type="ARBA" id="ARBA00022475"/>
    </source>
</evidence>
<evidence type="ECO:0000256" key="13">
    <source>
        <dbReference type="ARBA" id="ARBA00074827"/>
    </source>
</evidence>
<evidence type="ECO:0000256" key="14">
    <source>
        <dbReference type="ARBA" id="ARBA00081783"/>
    </source>
</evidence>
<dbReference type="InterPro" id="IPR035892">
    <property type="entry name" value="C2_domain_sf"/>
</dbReference>
<evidence type="ECO:0000313" key="16">
    <source>
        <dbReference type="Ensembl" id="ENSCCRP00015080154.1"/>
    </source>
</evidence>
<dbReference type="PANTHER" id="PTHR10857">
    <property type="entry name" value="COPINE"/>
    <property type="match status" value="1"/>
</dbReference>
<dbReference type="GO" id="GO:0005634">
    <property type="term" value="C:nucleus"/>
    <property type="evidence" value="ECO:0007669"/>
    <property type="project" value="UniProtKB-SubCell"/>
</dbReference>
<dbReference type="Gene3D" id="2.60.40.150">
    <property type="entry name" value="C2 domain"/>
    <property type="match status" value="2"/>
</dbReference>
<evidence type="ECO:0000256" key="2">
    <source>
        <dbReference type="ARBA" id="ARBA00004236"/>
    </source>
</evidence>
<dbReference type="InterPro" id="IPR037768">
    <property type="entry name" value="C2B_Copine"/>
</dbReference>
<protein>
    <recommendedName>
        <fullName evidence="13">Copine-2</fullName>
    </recommendedName>
    <alternativeName>
        <fullName evidence="14">Copine II</fullName>
    </alternativeName>
</protein>
<dbReference type="InterPro" id="IPR010734">
    <property type="entry name" value="Copine_C"/>
</dbReference>
<dbReference type="FunFam" id="2.60.40.150:FF:000103">
    <property type="entry name" value="Copine 2"/>
    <property type="match status" value="1"/>
</dbReference>
<accession>A0A8C1XJK8</accession>
<comment type="function">
    <text evidence="12">Calcium-dependent phospholipid-binding protein that plays a role in calcium-mediated intracellular processes. Exhibits calcium-dependent cell membrane binding properties.</text>
</comment>
<sequence length="492" mass="55193">MHCVTKVELSVCGSNLLDRDVASKSDPFCVLFHDVDGNWVELARTETAVNNLNPVFGVKFQVDYHFEEVQKLKFAMFDEDKCSTQLYEHDFLGEFTCTLGVIVSNKNLHRPLILANGKPAGKGAITITAQELSDNRIITLTLCGRKLDKKDFFGKSDPYLEFHKQGDDGKWMMVHRTEVIKNTLDPVWKPFTVPLISLCNGDVDRNIKVLCYDYDNDGGHDFIGEFQTTVNKMSEAQNGVEVGLPSINTVEIHNFQNVGTKCVGIDFTASNGNAREPSSLHYINPMGSNEYLSAIWAVGQIIQDYDTDKMFPALGFGAQLPPDWKVSHEFAINFNPTNPFCSGVEGIVQAYSNCLPHIRFYGPTNFAPIINHVARFATQALQQDTAAVSVKTFKRIMGFLGEKRPLWLERPAGWRGGGLTGLRGEPETGARRARRPRRWIAGKVLWGANGEHREIRAVIVVNKTHPRLDRTGLDRTRPTLSEDANDQCFIRR</sequence>
<organism evidence="16 17">
    <name type="scientific">Cyprinus carpio</name>
    <name type="common">Common carp</name>
    <dbReference type="NCBI Taxonomy" id="7962"/>
    <lineage>
        <taxon>Eukaryota</taxon>
        <taxon>Metazoa</taxon>
        <taxon>Chordata</taxon>
        <taxon>Craniata</taxon>
        <taxon>Vertebrata</taxon>
        <taxon>Euteleostomi</taxon>
        <taxon>Actinopterygii</taxon>
        <taxon>Neopterygii</taxon>
        <taxon>Teleostei</taxon>
        <taxon>Ostariophysi</taxon>
        <taxon>Cypriniformes</taxon>
        <taxon>Cyprinidae</taxon>
        <taxon>Cyprininae</taxon>
        <taxon>Cyprinus</taxon>
    </lineage>
</organism>
<dbReference type="FunFam" id="2.60.40.150:FF:000042">
    <property type="entry name" value="Copine 3"/>
    <property type="match status" value="1"/>
</dbReference>
<keyword evidence="10" id="KW-0472">Membrane</keyword>
<dbReference type="PROSITE" id="PS50004">
    <property type="entry name" value="C2"/>
    <property type="match status" value="2"/>
</dbReference>
<keyword evidence="6" id="KW-0963">Cytoplasm</keyword>
<keyword evidence="5" id="KW-1003">Cell membrane</keyword>
<dbReference type="GO" id="GO:0005737">
    <property type="term" value="C:cytoplasm"/>
    <property type="evidence" value="ECO:0007669"/>
    <property type="project" value="UniProtKB-SubCell"/>
</dbReference>
<evidence type="ECO:0000259" key="15">
    <source>
        <dbReference type="PROSITE" id="PS50004"/>
    </source>
</evidence>
<keyword evidence="9" id="KW-0106">Calcium</keyword>
<evidence type="ECO:0000256" key="4">
    <source>
        <dbReference type="ARBA" id="ARBA00009048"/>
    </source>
</evidence>
<name>A0A8C1XJK8_CYPCA</name>
<dbReference type="Ensembl" id="ENSCCRT00015082780.1">
    <property type="protein sequence ID" value="ENSCCRP00015080154.1"/>
    <property type="gene ID" value="ENSCCRG00015032130.1"/>
</dbReference>
<evidence type="ECO:0000256" key="10">
    <source>
        <dbReference type="ARBA" id="ARBA00023136"/>
    </source>
</evidence>
<evidence type="ECO:0000256" key="12">
    <source>
        <dbReference type="ARBA" id="ARBA00053843"/>
    </source>
</evidence>
<proteinExistence type="inferred from homology"/>
<dbReference type="Pfam" id="PF07002">
    <property type="entry name" value="Copine"/>
    <property type="match status" value="1"/>
</dbReference>
<dbReference type="Proteomes" id="UP000694700">
    <property type="component" value="Unplaced"/>
</dbReference>
<dbReference type="Pfam" id="PF00168">
    <property type="entry name" value="C2"/>
    <property type="match status" value="2"/>
</dbReference>
<dbReference type="GO" id="GO:0071277">
    <property type="term" value="P:cellular response to calcium ion"/>
    <property type="evidence" value="ECO:0007669"/>
    <property type="project" value="TreeGrafter"/>
</dbReference>
<evidence type="ECO:0000313" key="17">
    <source>
        <dbReference type="Proteomes" id="UP000694700"/>
    </source>
</evidence>
<feature type="domain" description="C2" evidence="15">
    <location>
        <begin position="119"/>
        <end position="244"/>
    </location>
</feature>
<evidence type="ECO:0000256" key="8">
    <source>
        <dbReference type="ARBA" id="ARBA00022737"/>
    </source>
</evidence>
<dbReference type="SMART" id="SM00239">
    <property type="entry name" value="C2"/>
    <property type="match status" value="2"/>
</dbReference>
<dbReference type="GO" id="GO:0005544">
    <property type="term" value="F:calcium-dependent phospholipid binding"/>
    <property type="evidence" value="ECO:0007669"/>
    <property type="project" value="InterPro"/>
</dbReference>
<comment type="subcellular location">
    <subcellularLocation>
        <location evidence="2">Cell membrane</location>
    </subcellularLocation>
    <subcellularLocation>
        <location evidence="3">Cytoplasm</location>
    </subcellularLocation>
    <subcellularLocation>
        <location evidence="1">Nucleus</location>
    </subcellularLocation>
</comment>
<dbReference type="InterPro" id="IPR045052">
    <property type="entry name" value="Copine"/>
</dbReference>
<keyword evidence="11" id="KW-0539">Nucleus</keyword>
<dbReference type="GO" id="GO:0005886">
    <property type="term" value="C:plasma membrane"/>
    <property type="evidence" value="ECO:0007669"/>
    <property type="project" value="UniProtKB-SubCell"/>
</dbReference>
<feature type="domain" description="C2" evidence="15">
    <location>
        <begin position="1"/>
        <end position="112"/>
    </location>
</feature>
<dbReference type="AlphaFoldDB" id="A0A8C1XJK8"/>
<dbReference type="GO" id="GO:0046872">
    <property type="term" value="F:metal ion binding"/>
    <property type="evidence" value="ECO:0007669"/>
    <property type="project" value="UniProtKB-KW"/>
</dbReference>
<evidence type="ECO:0000256" key="11">
    <source>
        <dbReference type="ARBA" id="ARBA00023242"/>
    </source>
</evidence>